<proteinExistence type="inferred from homology"/>
<keyword evidence="7" id="KW-0963">Cytoplasm</keyword>
<dbReference type="Gene3D" id="3.40.390.30">
    <property type="entry name" value="Metalloproteases ('zincins'), catalytic domain"/>
    <property type="match status" value="1"/>
</dbReference>
<evidence type="ECO:0000256" key="6">
    <source>
        <dbReference type="ARBA" id="ARBA00022833"/>
    </source>
</evidence>
<feature type="binding site" evidence="7">
    <location>
        <position position="124"/>
    </location>
    <ligand>
        <name>Zn(2+)</name>
        <dbReference type="ChEBI" id="CHEBI:29105"/>
        <note>catalytic</note>
    </ligand>
</feature>
<keyword evidence="4 7" id="KW-0255">Endonuclease</keyword>
<evidence type="ECO:0000256" key="7">
    <source>
        <dbReference type="HAMAP-Rule" id="MF_00009"/>
    </source>
</evidence>
<keyword evidence="7" id="KW-0698">rRNA processing</keyword>
<feature type="binding site" evidence="7">
    <location>
        <position position="130"/>
    </location>
    <ligand>
        <name>Zn(2+)</name>
        <dbReference type="ChEBI" id="CHEBI:29105"/>
        <note>catalytic</note>
    </ligand>
</feature>
<evidence type="ECO:0000256" key="1">
    <source>
        <dbReference type="ARBA" id="ARBA00010875"/>
    </source>
</evidence>
<dbReference type="SUPFAM" id="SSF55486">
    <property type="entry name" value="Metalloproteases ('zincins'), catalytic domain"/>
    <property type="match status" value="1"/>
</dbReference>
<dbReference type="HAMAP" id="MF_00009">
    <property type="entry name" value="Endoribonucl_YbeY"/>
    <property type="match status" value="1"/>
</dbReference>
<dbReference type="PANTHER" id="PTHR46986:SF1">
    <property type="entry name" value="ENDORIBONUCLEASE YBEY, CHLOROPLASTIC"/>
    <property type="match status" value="1"/>
</dbReference>
<gene>
    <name evidence="7 8" type="primary">ybeY</name>
    <name evidence="8" type="ORF">FE795_03230</name>
</gene>
<comment type="function">
    <text evidence="7">Single strand-specific metallo-endoribonuclease involved in late-stage 70S ribosome quality control and in maturation of the 3' terminus of the 16S rRNA.</text>
</comment>
<protein>
    <recommendedName>
        <fullName evidence="7">Endoribonuclease YbeY</fullName>
        <ecNumber evidence="7">3.1.-.-</ecNumber>
    </recommendedName>
</protein>
<sequence>MMPDLSLSVQYAVECPELSRSRIRRWMQRTLEMAVERIHPEDRFTGLSATLRIVGAQEGQSLNLSYRDRDYATNVLTFEYGQDEDGVVHGDIVLCLPVLEREAQEQDKPFLHHAAHLVVHGCLHSLGYDHLEEDEAQDMEALETAVLASFRIPDPYQER</sequence>
<evidence type="ECO:0000256" key="2">
    <source>
        <dbReference type="ARBA" id="ARBA00022722"/>
    </source>
</evidence>
<dbReference type="Proteomes" id="UP000826050">
    <property type="component" value="Chromosome"/>
</dbReference>
<dbReference type="InterPro" id="IPR002036">
    <property type="entry name" value="YbeY"/>
</dbReference>
<dbReference type="EC" id="3.1.-.-" evidence="7"/>
<keyword evidence="3 7" id="KW-0479">Metal-binding</keyword>
<name>A0ABX8SX78_9BURK</name>
<dbReference type="PANTHER" id="PTHR46986">
    <property type="entry name" value="ENDORIBONUCLEASE YBEY, CHLOROPLASTIC"/>
    <property type="match status" value="1"/>
</dbReference>
<dbReference type="InterPro" id="IPR023091">
    <property type="entry name" value="MetalPrtase_cat_dom_sf_prd"/>
</dbReference>
<dbReference type="NCBIfam" id="TIGR00043">
    <property type="entry name" value="rRNA maturation RNase YbeY"/>
    <property type="match status" value="1"/>
</dbReference>
<feature type="binding site" evidence="7">
    <location>
        <position position="120"/>
    </location>
    <ligand>
        <name>Zn(2+)</name>
        <dbReference type="ChEBI" id="CHEBI:29105"/>
        <note>catalytic</note>
    </ligand>
</feature>
<evidence type="ECO:0000256" key="4">
    <source>
        <dbReference type="ARBA" id="ARBA00022759"/>
    </source>
</evidence>
<comment type="subcellular location">
    <subcellularLocation>
        <location evidence="7">Cytoplasm</location>
    </subcellularLocation>
</comment>
<accession>A0ABX8SX78</accession>
<keyword evidence="2 7" id="KW-0540">Nuclease</keyword>
<dbReference type="EMBL" id="CP049362">
    <property type="protein sequence ID" value="QXX80640.1"/>
    <property type="molecule type" value="Genomic_DNA"/>
</dbReference>
<reference evidence="8 9" key="1">
    <citation type="submission" date="2020-02" db="EMBL/GenBank/DDBJ databases">
        <title>Partial ammonium oxidation to N2 by heterotrophic bacteria.</title>
        <authorList>
            <person name="Wu M."/>
        </authorList>
    </citation>
    <scope>NUCLEOTIDE SEQUENCE [LARGE SCALE GENOMIC DNA]</scope>
    <source>
        <strain evidence="8 9">HO-1</strain>
    </source>
</reference>
<evidence type="ECO:0000256" key="3">
    <source>
        <dbReference type="ARBA" id="ARBA00022723"/>
    </source>
</evidence>
<evidence type="ECO:0000313" key="9">
    <source>
        <dbReference type="Proteomes" id="UP000826050"/>
    </source>
</evidence>
<comment type="cofactor">
    <cofactor evidence="7">
        <name>Zn(2+)</name>
        <dbReference type="ChEBI" id="CHEBI:29105"/>
    </cofactor>
    <text evidence="7">Binds 1 zinc ion.</text>
</comment>
<evidence type="ECO:0000256" key="5">
    <source>
        <dbReference type="ARBA" id="ARBA00022801"/>
    </source>
</evidence>
<dbReference type="Pfam" id="PF02130">
    <property type="entry name" value="YbeY"/>
    <property type="match status" value="1"/>
</dbReference>
<keyword evidence="9" id="KW-1185">Reference proteome</keyword>
<evidence type="ECO:0000313" key="8">
    <source>
        <dbReference type="EMBL" id="QXX80640.1"/>
    </source>
</evidence>
<keyword evidence="6 7" id="KW-0862">Zinc</keyword>
<organism evidence="8 9">
    <name type="scientific">Alcaligenes ammonioxydans</name>
    <dbReference type="NCBI Taxonomy" id="2582914"/>
    <lineage>
        <taxon>Bacteria</taxon>
        <taxon>Pseudomonadati</taxon>
        <taxon>Pseudomonadota</taxon>
        <taxon>Betaproteobacteria</taxon>
        <taxon>Burkholderiales</taxon>
        <taxon>Alcaligenaceae</taxon>
        <taxon>Alcaligenes</taxon>
    </lineage>
</organism>
<keyword evidence="7" id="KW-0690">Ribosome biogenesis</keyword>
<comment type="similarity">
    <text evidence="1 7">Belongs to the endoribonuclease YbeY family.</text>
</comment>
<keyword evidence="5 7" id="KW-0378">Hydrolase</keyword>